<comment type="caution">
    <text evidence="7">The sequence shown here is derived from an EMBL/GenBank/DDBJ whole genome shotgun (WGS) entry which is preliminary data.</text>
</comment>
<evidence type="ECO:0000256" key="3">
    <source>
        <dbReference type="ARBA" id="ARBA00023274"/>
    </source>
</evidence>
<evidence type="ECO:0000256" key="6">
    <source>
        <dbReference type="RuleBase" id="RU003878"/>
    </source>
</evidence>
<dbReference type="SUPFAM" id="SSF52161">
    <property type="entry name" value="Ribosomal protein L13"/>
    <property type="match status" value="1"/>
</dbReference>
<dbReference type="Pfam" id="PF00572">
    <property type="entry name" value="Ribosomal_L13"/>
    <property type="match status" value="1"/>
</dbReference>
<dbReference type="InterPro" id="IPR036899">
    <property type="entry name" value="Ribosomal_uL13_sf"/>
</dbReference>
<dbReference type="InterPro" id="IPR005823">
    <property type="entry name" value="Ribosomal_uL13_bac-type"/>
</dbReference>
<evidence type="ECO:0000256" key="2">
    <source>
        <dbReference type="ARBA" id="ARBA00022980"/>
    </source>
</evidence>
<dbReference type="Gene3D" id="3.90.1180.10">
    <property type="entry name" value="Ribosomal protein L13"/>
    <property type="match status" value="1"/>
</dbReference>
<gene>
    <name evidence="4 6 7" type="primary">rplM</name>
    <name evidence="7" type="ORF">GCM10023196_009300</name>
</gene>
<dbReference type="GO" id="GO:0005840">
    <property type="term" value="C:ribosome"/>
    <property type="evidence" value="ECO:0007669"/>
    <property type="project" value="UniProtKB-KW"/>
</dbReference>
<dbReference type="RefSeq" id="WP_345429336.1">
    <property type="nucleotide sequence ID" value="NZ_BAABHK010000001.1"/>
</dbReference>
<protein>
    <recommendedName>
        <fullName evidence="4">Large ribosomal subunit protein uL13</fullName>
    </recommendedName>
</protein>
<evidence type="ECO:0000256" key="5">
    <source>
        <dbReference type="RuleBase" id="RU003877"/>
    </source>
</evidence>
<evidence type="ECO:0000256" key="1">
    <source>
        <dbReference type="ARBA" id="ARBA00006227"/>
    </source>
</evidence>
<comment type="similarity">
    <text evidence="1 4 5">Belongs to the universal ribosomal protein uL13 family.</text>
</comment>
<dbReference type="InterPro" id="IPR023563">
    <property type="entry name" value="Ribosomal_uL13_CS"/>
</dbReference>
<reference evidence="8" key="1">
    <citation type="journal article" date="2019" name="Int. J. Syst. Evol. Microbiol.">
        <title>The Global Catalogue of Microorganisms (GCM) 10K type strain sequencing project: providing services to taxonomists for standard genome sequencing and annotation.</title>
        <authorList>
            <consortium name="The Broad Institute Genomics Platform"/>
            <consortium name="The Broad Institute Genome Sequencing Center for Infectious Disease"/>
            <person name="Wu L."/>
            <person name="Ma J."/>
        </authorList>
    </citation>
    <scope>NUCLEOTIDE SEQUENCE [LARGE SCALE GENOMIC DNA]</scope>
    <source>
        <strain evidence="8">JCM 17939</strain>
    </source>
</reference>
<dbReference type="HAMAP" id="MF_01366">
    <property type="entry name" value="Ribosomal_uL13"/>
    <property type="match status" value="1"/>
</dbReference>
<evidence type="ECO:0000256" key="4">
    <source>
        <dbReference type="HAMAP-Rule" id="MF_01366"/>
    </source>
</evidence>
<accession>A0ABP8U3E8</accession>
<dbReference type="PANTHER" id="PTHR11545:SF2">
    <property type="entry name" value="LARGE RIBOSOMAL SUBUNIT PROTEIN UL13M"/>
    <property type="match status" value="1"/>
</dbReference>
<dbReference type="PIRSF" id="PIRSF002181">
    <property type="entry name" value="Ribosomal_L13"/>
    <property type="match status" value="1"/>
</dbReference>
<dbReference type="NCBIfam" id="TIGR01066">
    <property type="entry name" value="rplM_bact"/>
    <property type="match status" value="1"/>
</dbReference>
<dbReference type="EMBL" id="BAABHK010000001">
    <property type="protein sequence ID" value="GAA4621375.1"/>
    <property type="molecule type" value="Genomic_DNA"/>
</dbReference>
<comment type="function">
    <text evidence="4 6">This protein is one of the early assembly proteins of the 50S ribosomal subunit, although it is not seen to bind rRNA by itself. It is important during the early stages of 50S assembly.</text>
</comment>
<dbReference type="PANTHER" id="PTHR11545">
    <property type="entry name" value="RIBOSOMAL PROTEIN L13"/>
    <property type="match status" value="1"/>
</dbReference>
<dbReference type="PROSITE" id="PS00783">
    <property type="entry name" value="RIBOSOMAL_L13"/>
    <property type="match status" value="1"/>
</dbReference>
<evidence type="ECO:0000313" key="7">
    <source>
        <dbReference type="EMBL" id="GAA4621375.1"/>
    </source>
</evidence>
<dbReference type="CDD" id="cd00392">
    <property type="entry name" value="Ribosomal_L13"/>
    <property type="match status" value="1"/>
</dbReference>
<keyword evidence="3 4" id="KW-0687">Ribonucleoprotein</keyword>
<dbReference type="Proteomes" id="UP001501442">
    <property type="component" value="Unassembled WGS sequence"/>
</dbReference>
<comment type="subunit">
    <text evidence="4">Part of the 50S ribosomal subunit.</text>
</comment>
<name>A0ABP8U3E8_9ACTN</name>
<dbReference type="InterPro" id="IPR005822">
    <property type="entry name" value="Ribosomal_uL13"/>
</dbReference>
<keyword evidence="8" id="KW-1185">Reference proteome</keyword>
<keyword evidence="2 4" id="KW-0689">Ribosomal protein</keyword>
<sequence>MRTYTPKPADVQRQWHVIDATDVVLGRLASQVATLLRGKHKPIYAPHLDTGDFVIIINADKVALSGKKLEQKKAYRHSGYPGGLRSVGYGELMKKNPERAVEKAIKGMLPKNSLGRKMASKVKVYAGPNHPHQAQQPVPYDIKQIAQ</sequence>
<proteinExistence type="inferred from homology"/>
<organism evidence="7 8">
    <name type="scientific">Actinoallomurus vinaceus</name>
    <dbReference type="NCBI Taxonomy" id="1080074"/>
    <lineage>
        <taxon>Bacteria</taxon>
        <taxon>Bacillati</taxon>
        <taxon>Actinomycetota</taxon>
        <taxon>Actinomycetes</taxon>
        <taxon>Streptosporangiales</taxon>
        <taxon>Thermomonosporaceae</taxon>
        <taxon>Actinoallomurus</taxon>
    </lineage>
</organism>
<evidence type="ECO:0000313" key="8">
    <source>
        <dbReference type="Proteomes" id="UP001501442"/>
    </source>
</evidence>